<proteinExistence type="predicted"/>
<feature type="chain" id="PRO_5038381827" description="Lipoprotein" evidence="2">
    <location>
        <begin position="28"/>
        <end position="195"/>
    </location>
</feature>
<feature type="region of interest" description="Disordered" evidence="1">
    <location>
        <begin position="35"/>
        <end position="54"/>
    </location>
</feature>
<accession>A0A3Q9C009</accession>
<evidence type="ECO:0000256" key="1">
    <source>
        <dbReference type="SAM" id="MobiDB-lite"/>
    </source>
</evidence>
<keyword evidence="2" id="KW-0732">Signal</keyword>
<protein>
    <recommendedName>
        <fullName evidence="5">Lipoprotein</fullName>
    </recommendedName>
</protein>
<dbReference type="EMBL" id="CP034463">
    <property type="protein sequence ID" value="AZP18705.1"/>
    <property type="molecule type" value="Genomic_DNA"/>
</dbReference>
<evidence type="ECO:0000313" key="3">
    <source>
        <dbReference type="EMBL" id="AZP18705.1"/>
    </source>
</evidence>
<name>A0A3Q9C009_9ACTN</name>
<feature type="compositionally biased region" description="Low complexity" evidence="1">
    <location>
        <begin position="38"/>
        <end position="54"/>
    </location>
</feature>
<feature type="signal peptide" evidence="2">
    <location>
        <begin position="1"/>
        <end position="27"/>
    </location>
</feature>
<dbReference type="Proteomes" id="UP000280197">
    <property type="component" value="Chromosome"/>
</dbReference>
<sequence>MPNNHQKRMTGPLLAVLSVMTAGALLAGCSSGDKDATVTSEGGADSSSSSAGGTESAGVAYAKCMREHGVSEFPDPEKDSGGGVKLVIPQGVDQNSPTFKSAQSACQGLLYQGDTGDAAGSRAFDATKVAAWAKCIRENGVPNFPDPQVNGNTIVIDANASGLTGRDDPKFSKAAEACYSIRPGGTLAFMGGPQG</sequence>
<evidence type="ECO:0000313" key="4">
    <source>
        <dbReference type="Proteomes" id="UP000280197"/>
    </source>
</evidence>
<dbReference type="AlphaFoldDB" id="A0A3Q9C009"/>
<dbReference type="PROSITE" id="PS51257">
    <property type="entry name" value="PROKAR_LIPOPROTEIN"/>
    <property type="match status" value="1"/>
</dbReference>
<dbReference type="KEGG" id="saqu:EJC51_23060"/>
<gene>
    <name evidence="3" type="ORF">EJC51_23060</name>
</gene>
<evidence type="ECO:0008006" key="5">
    <source>
        <dbReference type="Google" id="ProtNLM"/>
    </source>
</evidence>
<keyword evidence="4" id="KW-1185">Reference proteome</keyword>
<organism evidence="3 4">
    <name type="scientific">Streptomyces aquilus</name>
    <dbReference type="NCBI Taxonomy" id="2548456"/>
    <lineage>
        <taxon>Bacteria</taxon>
        <taxon>Bacillati</taxon>
        <taxon>Actinomycetota</taxon>
        <taxon>Actinomycetes</taxon>
        <taxon>Kitasatosporales</taxon>
        <taxon>Streptomycetaceae</taxon>
        <taxon>Streptomyces</taxon>
    </lineage>
</organism>
<evidence type="ECO:0000256" key="2">
    <source>
        <dbReference type="SAM" id="SignalP"/>
    </source>
</evidence>
<reference evidence="3 4" key="1">
    <citation type="submission" date="2018-12" db="EMBL/GenBank/DDBJ databases">
        <authorList>
            <person name="Li K."/>
        </authorList>
    </citation>
    <scope>NUCLEOTIDE SEQUENCE [LARGE SCALE GENOMIC DNA]</scope>
    <source>
        <strain evidence="4">CR22</strain>
    </source>
</reference>